<dbReference type="HOGENOM" id="CLU_483778_0_0_7"/>
<dbReference type="EMBL" id="CP003479">
    <property type="protein sequence ID" value="AFI03670.1"/>
    <property type="molecule type" value="Genomic_DNA"/>
</dbReference>
<proteinExistence type="predicted"/>
<sequence length="563" mass="66723">MNKEQIRAMIKRKKENYSKHLFRQFNALEECVIKDFLANLKEYLKEQGFEKVNHYGNLVYIEIEDFSIQIVLQGRKCSMVFSIQEMGLKDSTLMSCNLIKQFKLKGKMLDNIIESKLCEMELGDFVLNFFKNNKQKLLKLKEKYKQDRQIEYEFFKTAISLIQAKIPTNYQVEYSILIEHGIAIIFNDNDSCRIQIRGFEESGEMYCKGCYENEELEDNLLDWIRTNKISTEEFVKMVLCFFDKHAGCITQKYAQEQEEQEFIKSLIAVLQEKFKGTNFYVYPKENVFEGFYISTIEKSVKLIGASASAIDYDGRSSLIRCYQAGDTNSRQIQEILQQTEPHFNKTQRNYCSFDMRNLKKEISLETLNAKDIAKITDYIYAYCLEHKEWLIHMDNLIKKSNSLVRDFITKTYEFLKEKFEKEPNWELELKESKDILELNLNFKGEIKEAQFAFKLLKIRGVSCVEYILSCGIFEKCRHSEIDLLKTAYLIENSAQNFNTCFRSEWLDYRYVEDALNLEKSFLESLEDKSLNAENYGVFVYNYFKKRQEIIEVLNENIEEFILK</sequence>
<evidence type="ECO:0000313" key="1">
    <source>
        <dbReference type="EMBL" id="AFI03670.1"/>
    </source>
</evidence>
<name>I0EL51_HELC0</name>
<protein>
    <submittedName>
        <fullName evidence="1">Uncharacterized protein</fullName>
    </submittedName>
</protein>
<dbReference type="Proteomes" id="UP000005010">
    <property type="component" value="Chromosome"/>
</dbReference>
<organism evidence="1 2">
    <name type="scientific">Helicobacter cetorum (strain ATCC BAA-429 / MIT 00-7128)</name>
    <dbReference type="NCBI Taxonomy" id="182217"/>
    <lineage>
        <taxon>Bacteria</taxon>
        <taxon>Pseudomonadati</taxon>
        <taxon>Campylobacterota</taxon>
        <taxon>Epsilonproteobacteria</taxon>
        <taxon>Campylobacterales</taxon>
        <taxon>Helicobacteraceae</taxon>
        <taxon>Helicobacter</taxon>
    </lineage>
</organism>
<accession>I0EL51</accession>
<dbReference type="KEGG" id="hce:HCW_01925"/>
<keyword evidence="2" id="KW-1185">Reference proteome</keyword>
<reference evidence="2" key="1">
    <citation type="submission" date="2012-04" db="EMBL/GenBank/DDBJ databases">
        <title>Complete genome sequence of Helicobacter cetorum strain MIT 00-7128.</title>
        <authorList>
            <person name="Kersulyte D."/>
            <person name="Berg D.E."/>
        </authorList>
    </citation>
    <scope>NUCLEOTIDE SEQUENCE [LARGE SCALE GENOMIC DNA]</scope>
    <source>
        <strain evidence="2">MIT 00-7128</strain>
    </source>
</reference>
<dbReference type="RefSeq" id="WP_014660542.1">
    <property type="nucleotide sequence ID" value="NC_017737.1"/>
</dbReference>
<gene>
    <name evidence="1" type="ordered locus">HCW_01925</name>
</gene>
<dbReference type="STRING" id="182217.HCW_01925"/>
<evidence type="ECO:0000313" key="2">
    <source>
        <dbReference type="Proteomes" id="UP000005010"/>
    </source>
</evidence>
<dbReference type="PATRIC" id="fig|182217.3.peg.400"/>
<dbReference type="AlphaFoldDB" id="I0EL51"/>